<evidence type="ECO:0000313" key="5">
    <source>
        <dbReference type="Proteomes" id="UP000245754"/>
    </source>
</evidence>
<dbReference type="FunFam" id="3.40.50.720:FF:000084">
    <property type="entry name" value="Short-chain dehydrogenase reductase"/>
    <property type="match status" value="1"/>
</dbReference>
<dbReference type="Pfam" id="PF13561">
    <property type="entry name" value="adh_short_C2"/>
    <property type="match status" value="1"/>
</dbReference>
<dbReference type="PRINTS" id="PR00080">
    <property type="entry name" value="SDRFAMILY"/>
</dbReference>
<dbReference type="SUPFAM" id="SSF51735">
    <property type="entry name" value="NAD(P)-binding Rossmann-fold domains"/>
    <property type="match status" value="1"/>
</dbReference>
<evidence type="ECO:0000256" key="2">
    <source>
        <dbReference type="ARBA" id="ARBA00023002"/>
    </source>
</evidence>
<evidence type="ECO:0000256" key="1">
    <source>
        <dbReference type="ARBA" id="ARBA00006484"/>
    </source>
</evidence>
<protein>
    <submittedName>
        <fullName evidence="4">3-oxoacyl-[acyl-carrier protein] reductase</fullName>
    </submittedName>
</protein>
<keyword evidence="5" id="KW-1185">Reference proteome</keyword>
<name>A0A316EP75_9BURK</name>
<evidence type="ECO:0000313" key="4">
    <source>
        <dbReference type="EMBL" id="PWK32600.1"/>
    </source>
</evidence>
<dbReference type="Gene3D" id="3.40.50.720">
    <property type="entry name" value="NAD(P)-binding Rossmann-like Domain"/>
    <property type="match status" value="1"/>
</dbReference>
<organism evidence="4 5">
    <name type="scientific">Cupriavidus plantarum</name>
    <dbReference type="NCBI Taxonomy" id="942865"/>
    <lineage>
        <taxon>Bacteria</taxon>
        <taxon>Pseudomonadati</taxon>
        <taxon>Pseudomonadota</taxon>
        <taxon>Betaproteobacteria</taxon>
        <taxon>Burkholderiales</taxon>
        <taxon>Burkholderiaceae</taxon>
        <taxon>Cupriavidus</taxon>
    </lineage>
</organism>
<dbReference type="PANTHER" id="PTHR48107:SF7">
    <property type="entry name" value="RE15974P"/>
    <property type="match status" value="1"/>
</dbReference>
<comment type="caution">
    <text evidence="4">The sequence shown here is derived from an EMBL/GenBank/DDBJ whole genome shotgun (WGS) entry which is preliminary data.</text>
</comment>
<dbReference type="InterPro" id="IPR002347">
    <property type="entry name" value="SDR_fam"/>
</dbReference>
<reference evidence="4 5" key="1">
    <citation type="submission" date="2018-05" db="EMBL/GenBank/DDBJ databases">
        <title>Genomic Encyclopedia of Type Strains, Phase IV (KMG-V): Genome sequencing to study the core and pangenomes of soil and plant-associated prokaryotes.</title>
        <authorList>
            <person name="Whitman W."/>
        </authorList>
    </citation>
    <scope>NUCLEOTIDE SEQUENCE [LARGE SCALE GENOMIC DNA]</scope>
    <source>
        <strain evidence="4 5">SLV-132</strain>
    </source>
</reference>
<dbReference type="AlphaFoldDB" id="A0A316EP75"/>
<dbReference type="InterPro" id="IPR057326">
    <property type="entry name" value="KR_dom"/>
</dbReference>
<evidence type="ECO:0000259" key="3">
    <source>
        <dbReference type="SMART" id="SM00822"/>
    </source>
</evidence>
<dbReference type="InterPro" id="IPR036291">
    <property type="entry name" value="NAD(P)-bd_dom_sf"/>
</dbReference>
<accession>A0A316EP75</accession>
<sequence>MASSRLEGAYVRGFPQQTAIVTGAARGIGAAMARKLAAQGLSVVVNHPIDDDAAQRVVAAIRDGGGRAIAVRADVSHRDAFEHLFDEATAAFGGVDVLVNNAGLASNMPIGRIDELTFDRMFAINVRGVLNGLKLAAERMRDNGRIVNISTSVAGMSPAGYGSYCASKAAVEALTRSLSKELGPRGIRVNAVAPGPTGDGLLTHMSDLTTPLGRIAELEDIAEVVAFLVSDSAGWINGQSVRVNGGILS</sequence>
<dbReference type="GO" id="GO:0016614">
    <property type="term" value="F:oxidoreductase activity, acting on CH-OH group of donors"/>
    <property type="evidence" value="ECO:0007669"/>
    <property type="project" value="UniProtKB-ARBA"/>
</dbReference>
<dbReference type="PRINTS" id="PR00081">
    <property type="entry name" value="GDHRDH"/>
</dbReference>
<dbReference type="RefSeq" id="WP_179594093.1">
    <property type="nucleotide sequence ID" value="NZ_CAJPUX010000008.1"/>
</dbReference>
<dbReference type="EMBL" id="QGGT01000006">
    <property type="protein sequence ID" value="PWK32600.1"/>
    <property type="molecule type" value="Genomic_DNA"/>
</dbReference>
<dbReference type="NCBIfam" id="NF005559">
    <property type="entry name" value="PRK07231.1"/>
    <property type="match status" value="1"/>
</dbReference>
<dbReference type="Proteomes" id="UP000245754">
    <property type="component" value="Unassembled WGS sequence"/>
</dbReference>
<dbReference type="PANTHER" id="PTHR48107">
    <property type="entry name" value="NADPH-DEPENDENT ALDEHYDE REDUCTASE-LIKE PROTEIN, CHLOROPLASTIC-RELATED"/>
    <property type="match status" value="1"/>
</dbReference>
<feature type="domain" description="Ketoreductase" evidence="3">
    <location>
        <begin position="17"/>
        <end position="195"/>
    </location>
</feature>
<proteinExistence type="inferred from homology"/>
<comment type="similarity">
    <text evidence="1">Belongs to the short-chain dehydrogenases/reductases (SDR) family.</text>
</comment>
<gene>
    <name evidence="4" type="ORF">C7419_10619</name>
</gene>
<keyword evidence="2" id="KW-0560">Oxidoreductase</keyword>
<dbReference type="GeneID" id="98343687"/>
<dbReference type="SMART" id="SM00822">
    <property type="entry name" value="PKS_KR"/>
    <property type="match status" value="1"/>
</dbReference>